<dbReference type="InterPro" id="IPR003660">
    <property type="entry name" value="HAMP_dom"/>
</dbReference>
<evidence type="ECO:0000259" key="16">
    <source>
        <dbReference type="PROSITE" id="PS50885"/>
    </source>
</evidence>
<dbReference type="GO" id="GO:0000155">
    <property type="term" value="F:phosphorelay sensor kinase activity"/>
    <property type="evidence" value="ECO:0007669"/>
    <property type="project" value="InterPro"/>
</dbReference>
<accession>A0A1H3ELI0</accession>
<dbReference type="SUPFAM" id="SSF47384">
    <property type="entry name" value="Homodimeric domain of signal transducing histidine kinase"/>
    <property type="match status" value="1"/>
</dbReference>
<gene>
    <name evidence="17" type="ORF">SAMN05421547_101261</name>
</gene>
<dbReference type="EMBL" id="FNPE01000001">
    <property type="protein sequence ID" value="SDX79460.1"/>
    <property type="molecule type" value="Genomic_DNA"/>
</dbReference>
<dbReference type="EC" id="2.7.13.3" evidence="3"/>
<dbReference type="Proteomes" id="UP000183417">
    <property type="component" value="Unassembled WGS sequence"/>
</dbReference>
<keyword evidence="8 17" id="KW-0418">Kinase</keyword>
<proteinExistence type="predicted"/>
<evidence type="ECO:0000256" key="10">
    <source>
        <dbReference type="ARBA" id="ARBA00022989"/>
    </source>
</evidence>
<name>A0A1H3ELI0_9BURK</name>
<keyword evidence="5" id="KW-0808">Transferase</keyword>
<evidence type="ECO:0000259" key="15">
    <source>
        <dbReference type="PROSITE" id="PS50109"/>
    </source>
</evidence>
<feature type="transmembrane region" description="Helical" evidence="14">
    <location>
        <begin position="162"/>
        <end position="181"/>
    </location>
</feature>
<dbReference type="Pfam" id="PF08521">
    <property type="entry name" value="2CSK_N"/>
    <property type="match status" value="1"/>
</dbReference>
<dbReference type="InterPro" id="IPR004358">
    <property type="entry name" value="Sig_transdc_His_kin-like_C"/>
</dbReference>
<dbReference type="PANTHER" id="PTHR45436:SF14">
    <property type="entry name" value="SENSOR PROTEIN QSEC"/>
    <property type="match status" value="1"/>
</dbReference>
<evidence type="ECO:0000256" key="11">
    <source>
        <dbReference type="ARBA" id="ARBA00023012"/>
    </source>
</evidence>
<dbReference type="InterPro" id="IPR050428">
    <property type="entry name" value="TCS_sensor_his_kinase"/>
</dbReference>
<dbReference type="RefSeq" id="WP_043789275.1">
    <property type="nucleotide sequence ID" value="NZ_AP025556.1"/>
</dbReference>
<evidence type="ECO:0000256" key="4">
    <source>
        <dbReference type="ARBA" id="ARBA00022553"/>
    </source>
</evidence>
<keyword evidence="6 14" id="KW-0812">Transmembrane</keyword>
<feature type="transmembrane region" description="Helical" evidence="14">
    <location>
        <begin position="23"/>
        <end position="42"/>
    </location>
</feature>
<feature type="region of interest" description="Disordered" evidence="13">
    <location>
        <begin position="443"/>
        <end position="475"/>
    </location>
</feature>
<sequence length="475" mass="52285">MDEPQRYSLALPPRLADQLARELTLALAAVWLACVLALAWYVSHIVHHNFDQEMIDSGHRLLEVAVHQLEQEDHSREGVQRPHVASQPGDEAEDLVYQLQDGRGNVLLRTQAAPVAAFAVPMREGFYEREGWRIYVVAHPRQPLFLMLADPMVERSEALQRALLALGSVMLVMLALMGWALRVTARRRLRVLRDMQLQLSERGGSNLEPLDLDAMPRELWRLGRGINHLMQRLSHALQVERSMAANAAHELRTPLAVATLRLQTALDRGVDNADVRAAHEALERLSQRTEKLLQLSRAASGSALAQDDVRLDTLASMVASEFWQQDESTQLRLDVVLPEQPCGPVAGDVDTLAIALRNLVENALRYSDGSEVLLEVCDSHTVQVRDEGPGMDAVALGTARERHVRHVDDLRLPQGAVRELASPGYGLGLSIVSMIVAQHGGSLQLQSPPPGSSSGLLARIQLPGRDPSADPDAPA</sequence>
<dbReference type="CDD" id="cd00075">
    <property type="entry name" value="HATPase"/>
    <property type="match status" value="1"/>
</dbReference>
<keyword evidence="11" id="KW-0902">Two-component regulatory system</keyword>
<comment type="catalytic activity">
    <reaction evidence="1">
        <text>ATP + protein L-histidine = ADP + protein N-phospho-L-histidine.</text>
        <dbReference type="EC" id="2.7.13.3"/>
    </reaction>
</comment>
<dbReference type="SMART" id="SM00387">
    <property type="entry name" value="HATPase_c"/>
    <property type="match status" value="1"/>
</dbReference>
<organism evidence="17 18">
    <name type="scientific">Delftia lacustris</name>
    <dbReference type="NCBI Taxonomy" id="558537"/>
    <lineage>
        <taxon>Bacteria</taxon>
        <taxon>Pseudomonadati</taxon>
        <taxon>Pseudomonadota</taxon>
        <taxon>Betaproteobacteria</taxon>
        <taxon>Burkholderiales</taxon>
        <taxon>Comamonadaceae</taxon>
        <taxon>Delftia</taxon>
    </lineage>
</organism>
<evidence type="ECO:0000256" key="7">
    <source>
        <dbReference type="ARBA" id="ARBA00022741"/>
    </source>
</evidence>
<keyword evidence="7" id="KW-0547">Nucleotide-binding</keyword>
<dbReference type="PANTHER" id="PTHR45436">
    <property type="entry name" value="SENSOR HISTIDINE KINASE YKOH"/>
    <property type="match status" value="1"/>
</dbReference>
<evidence type="ECO:0000313" key="18">
    <source>
        <dbReference type="Proteomes" id="UP000183417"/>
    </source>
</evidence>
<dbReference type="GO" id="GO:0005524">
    <property type="term" value="F:ATP binding"/>
    <property type="evidence" value="ECO:0007669"/>
    <property type="project" value="UniProtKB-KW"/>
</dbReference>
<evidence type="ECO:0000313" key="17">
    <source>
        <dbReference type="EMBL" id="SDX79460.1"/>
    </source>
</evidence>
<keyword evidence="12 14" id="KW-0472">Membrane</keyword>
<evidence type="ECO:0000256" key="3">
    <source>
        <dbReference type="ARBA" id="ARBA00012438"/>
    </source>
</evidence>
<protein>
    <recommendedName>
        <fullName evidence="3">histidine kinase</fullName>
        <ecNumber evidence="3">2.7.13.3</ecNumber>
    </recommendedName>
</protein>
<keyword evidence="4" id="KW-0597">Phosphoprotein</keyword>
<feature type="domain" description="HAMP" evidence="16">
    <location>
        <begin position="186"/>
        <end position="238"/>
    </location>
</feature>
<evidence type="ECO:0000256" key="6">
    <source>
        <dbReference type="ARBA" id="ARBA00022692"/>
    </source>
</evidence>
<dbReference type="PRINTS" id="PR00344">
    <property type="entry name" value="BCTRLSENSOR"/>
</dbReference>
<dbReference type="InterPro" id="IPR005467">
    <property type="entry name" value="His_kinase_dom"/>
</dbReference>
<keyword evidence="9" id="KW-0067">ATP-binding</keyword>
<evidence type="ECO:0000256" key="8">
    <source>
        <dbReference type="ARBA" id="ARBA00022777"/>
    </source>
</evidence>
<dbReference type="GeneID" id="94695071"/>
<comment type="subcellular location">
    <subcellularLocation>
        <location evidence="2">Membrane</location>
        <topology evidence="2">Multi-pass membrane protein</topology>
    </subcellularLocation>
</comment>
<dbReference type="AlphaFoldDB" id="A0A1H3ELI0"/>
<dbReference type="PROSITE" id="PS50885">
    <property type="entry name" value="HAMP"/>
    <property type="match status" value="1"/>
</dbReference>
<dbReference type="PROSITE" id="PS50109">
    <property type="entry name" value="HIS_KIN"/>
    <property type="match status" value="1"/>
</dbReference>
<dbReference type="InterPro" id="IPR013727">
    <property type="entry name" value="2CSK_N"/>
</dbReference>
<dbReference type="PROSITE" id="PS51257">
    <property type="entry name" value="PROKAR_LIPOPROTEIN"/>
    <property type="match status" value="1"/>
</dbReference>
<evidence type="ECO:0000256" key="5">
    <source>
        <dbReference type="ARBA" id="ARBA00022679"/>
    </source>
</evidence>
<dbReference type="Gene3D" id="1.10.287.130">
    <property type="match status" value="1"/>
</dbReference>
<keyword evidence="10 14" id="KW-1133">Transmembrane helix</keyword>
<dbReference type="InterPro" id="IPR003594">
    <property type="entry name" value="HATPase_dom"/>
</dbReference>
<evidence type="ECO:0000256" key="13">
    <source>
        <dbReference type="SAM" id="MobiDB-lite"/>
    </source>
</evidence>
<dbReference type="InterPro" id="IPR036097">
    <property type="entry name" value="HisK_dim/P_sf"/>
</dbReference>
<evidence type="ECO:0000256" key="12">
    <source>
        <dbReference type="ARBA" id="ARBA00023136"/>
    </source>
</evidence>
<evidence type="ECO:0000256" key="14">
    <source>
        <dbReference type="SAM" id="Phobius"/>
    </source>
</evidence>
<reference evidence="17 18" key="1">
    <citation type="submission" date="2016-10" db="EMBL/GenBank/DDBJ databases">
        <authorList>
            <person name="de Groot N.N."/>
        </authorList>
    </citation>
    <scope>NUCLEOTIDE SEQUENCE [LARGE SCALE GENOMIC DNA]</scope>
    <source>
        <strain evidence="17 18">LMG 24775</strain>
    </source>
</reference>
<evidence type="ECO:0000256" key="1">
    <source>
        <dbReference type="ARBA" id="ARBA00000085"/>
    </source>
</evidence>
<dbReference type="Pfam" id="PF02518">
    <property type="entry name" value="HATPase_c"/>
    <property type="match status" value="1"/>
</dbReference>
<dbReference type="CDD" id="cd00082">
    <property type="entry name" value="HisKA"/>
    <property type="match status" value="1"/>
</dbReference>
<feature type="domain" description="Histidine kinase" evidence="15">
    <location>
        <begin position="246"/>
        <end position="466"/>
    </location>
</feature>
<dbReference type="SUPFAM" id="SSF55874">
    <property type="entry name" value="ATPase domain of HSP90 chaperone/DNA topoisomerase II/histidine kinase"/>
    <property type="match status" value="1"/>
</dbReference>
<dbReference type="SMART" id="SM00388">
    <property type="entry name" value="HisKA"/>
    <property type="match status" value="1"/>
</dbReference>
<dbReference type="InterPro" id="IPR003661">
    <property type="entry name" value="HisK_dim/P_dom"/>
</dbReference>
<feature type="compositionally biased region" description="Low complexity" evidence="13">
    <location>
        <begin position="443"/>
        <end position="457"/>
    </location>
</feature>
<evidence type="ECO:0000256" key="2">
    <source>
        <dbReference type="ARBA" id="ARBA00004141"/>
    </source>
</evidence>
<evidence type="ECO:0000256" key="9">
    <source>
        <dbReference type="ARBA" id="ARBA00022840"/>
    </source>
</evidence>
<dbReference type="InterPro" id="IPR036890">
    <property type="entry name" value="HATPase_C_sf"/>
</dbReference>
<dbReference type="Gene3D" id="3.30.565.10">
    <property type="entry name" value="Histidine kinase-like ATPase, C-terminal domain"/>
    <property type="match status" value="1"/>
</dbReference>
<dbReference type="Pfam" id="PF00512">
    <property type="entry name" value="HisKA"/>
    <property type="match status" value="1"/>
</dbReference>
<dbReference type="GO" id="GO:0005886">
    <property type="term" value="C:plasma membrane"/>
    <property type="evidence" value="ECO:0007669"/>
    <property type="project" value="TreeGrafter"/>
</dbReference>